<reference evidence="1 2" key="1">
    <citation type="submission" date="2014-04" db="EMBL/GenBank/DDBJ databases">
        <authorList>
            <consortium name="DOE Joint Genome Institute"/>
            <person name="Kuo A."/>
            <person name="Kohler A."/>
            <person name="Nagy L.G."/>
            <person name="Floudas D."/>
            <person name="Copeland A."/>
            <person name="Barry K.W."/>
            <person name="Cichocki N."/>
            <person name="Veneault-Fourrey C."/>
            <person name="LaButti K."/>
            <person name="Lindquist E.A."/>
            <person name="Lipzen A."/>
            <person name="Lundell T."/>
            <person name="Morin E."/>
            <person name="Murat C."/>
            <person name="Sun H."/>
            <person name="Tunlid A."/>
            <person name="Henrissat B."/>
            <person name="Grigoriev I.V."/>
            <person name="Hibbett D.S."/>
            <person name="Martin F."/>
            <person name="Nordberg H.P."/>
            <person name="Cantor M.N."/>
            <person name="Hua S.X."/>
        </authorList>
    </citation>
    <scope>NUCLEOTIDE SEQUENCE [LARGE SCALE GENOMIC DNA]</scope>
    <source>
        <strain evidence="1 2">Foug A</strain>
    </source>
</reference>
<evidence type="ECO:0000313" key="1">
    <source>
        <dbReference type="EMBL" id="KIM53143.1"/>
    </source>
</evidence>
<keyword evidence="2" id="KW-1185">Reference proteome</keyword>
<proteinExistence type="predicted"/>
<accession>A0A0C2YU11</accession>
<dbReference type="AlphaFoldDB" id="A0A0C2YU11"/>
<protein>
    <submittedName>
        <fullName evidence="1">Uncharacterized protein</fullName>
    </submittedName>
</protein>
<name>A0A0C2YU11_9AGAM</name>
<dbReference type="EMBL" id="KN822189">
    <property type="protein sequence ID" value="KIM53143.1"/>
    <property type="molecule type" value="Genomic_DNA"/>
</dbReference>
<dbReference type="HOGENOM" id="CLU_2559639_0_0_1"/>
<gene>
    <name evidence="1" type="ORF">SCLCIDRAFT_1223136</name>
</gene>
<organism evidence="1 2">
    <name type="scientific">Scleroderma citrinum Foug A</name>
    <dbReference type="NCBI Taxonomy" id="1036808"/>
    <lineage>
        <taxon>Eukaryota</taxon>
        <taxon>Fungi</taxon>
        <taxon>Dikarya</taxon>
        <taxon>Basidiomycota</taxon>
        <taxon>Agaricomycotina</taxon>
        <taxon>Agaricomycetes</taxon>
        <taxon>Agaricomycetidae</taxon>
        <taxon>Boletales</taxon>
        <taxon>Sclerodermatineae</taxon>
        <taxon>Sclerodermataceae</taxon>
        <taxon>Scleroderma</taxon>
    </lineage>
</organism>
<sequence>MTRSVNGVCVPRFSRPGGIAHSVSRSMADSRSGRQVLVIIWYHIETSSSHGHTPLEKGTMNTRLHCFGGTPDQYNSLTYLHP</sequence>
<reference evidence="2" key="2">
    <citation type="submission" date="2015-01" db="EMBL/GenBank/DDBJ databases">
        <title>Evolutionary Origins and Diversification of the Mycorrhizal Mutualists.</title>
        <authorList>
            <consortium name="DOE Joint Genome Institute"/>
            <consortium name="Mycorrhizal Genomics Consortium"/>
            <person name="Kohler A."/>
            <person name="Kuo A."/>
            <person name="Nagy L.G."/>
            <person name="Floudas D."/>
            <person name="Copeland A."/>
            <person name="Barry K.W."/>
            <person name="Cichocki N."/>
            <person name="Veneault-Fourrey C."/>
            <person name="LaButti K."/>
            <person name="Lindquist E.A."/>
            <person name="Lipzen A."/>
            <person name="Lundell T."/>
            <person name="Morin E."/>
            <person name="Murat C."/>
            <person name="Riley R."/>
            <person name="Ohm R."/>
            <person name="Sun H."/>
            <person name="Tunlid A."/>
            <person name="Henrissat B."/>
            <person name="Grigoriev I.V."/>
            <person name="Hibbett D.S."/>
            <person name="Martin F."/>
        </authorList>
    </citation>
    <scope>NUCLEOTIDE SEQUENCE [LARGE SCALE GENOMIC DNA]</scope>
    <source>
        <strain evidence="2">Foug A</strain>
    </source>
</reference>
<dbReference type="InParanoid" id="A0A0C2YU11"/>
<evidence type="ECO:0000313" key="2">
    <source>
        <dbReference type="Proteomes" id="UP000053989"/>
    </source>
</evidence>
<dbReference type="Proteomes" id="UP000053989">
    <property type="component" value="Unassembled WGS sequence"/>
</dbReference>